<dbReference type="InParanoid" id="A0A0C3FIE9"/>
<reference evidence="2" key="2">
    <citation type="submission" date="2015-01" db="EMBL/GenBank/DDBJ databases">
        <title>Evolutionary Origins and Diversification of the Mycorrhizal Mutualists.</title>
        <authorList>
            <consortium name="DOE Joint Genome Institute"/>
            <consortium name="Mycorrhizal Genomics Consortium"/>
            <person name="Kohler A."/>
            <person name="Kuo A."/>
            <person name="Nagy L.G."/>
            <person name="Floudas D."/>
            <person name="Copeland A."/>
            <person name="Barry K.W."/>
            <person name="Cichocki N."/>
            <person name="Veneault-Fourrey C."/>
            <person name="LaButti K."/>
            <person name="Lindquist E.A."/>
            <person name="Lipzen A."/>
            <person name="Lundell T."/>
            <person name="Morin E."/>
            <person name="Murat C."/>
            <person name="Riley R."/>
            <person name="Ohm R."/>
            <person name="Sun H."/>
            <person name="Tunlid A."/>
            <person name="Henrissat B."/>
            <person name="Grigoriev I.V."/>
            <person name="Hibbett D.S."/>
            <person name="Martin F."/>
        </authorList>
    </citation>
    <scope>NUCLEOTIDE SEQUENCE [LARGE SCALE GENOMIC DNA]</scope>
    <source>
        <strain evidence="2">F 1598</strain>
    </source>
</reference>
<name>A0A0C3FIE9_PILCF</name>
<dbReference type="Proteomes" id="UP000054166">
    <property type="component" value="Unassembled WGS sequence"/>
</dbReference>
<keyword evidence="2" id="KW-1185">Reference proteome</keyword>
<organism evidence="1 2">
    <name type="scientific">Piloderma croceum (strain F 1598)</name>
    <dbReference type="NCBI Taxonomy" id="765440"/>
    <lineage>
        <taxon>Eukaryota</taxon>
        <taxon>Fungi</taxon>
        <taxon>Dikarya</taxon>
        <taxon>Basidiomycota</taxon>
        <taxon>Agaricomycotina</taxon>
        <taxon>Agaricomycetes</taxon>
        <taxon>Agaricomycetidae</taxon>
        <taxon>Atheliales</taxon>
        <taxon>Atheliaceae</taxon>
        <taxon>Piloderma</taxon>
    </lineage>
</organism>
<evidence type="ECO:0000313" key="1">
    <source>
        <dbReference type="EMBL" id="KIM79519.1"/>
    </source>
</evidence>
<evidence type="ECO:0000313" key="2">
    <source>
        <dbReference type="Proteomes" id="UP000054166"/>
    </source>
</evidence>
<reference evidence="1 2" key="1">
    <citation type="submission" date="2014-04" db="EMBL/GenBank/DDBJ databases">
        <authorList>
            <consortium name="DOE Joint Genome Institute"/>
            <person name="Kuo A."/>
            <person name="Tarkka M."/>
            <person name="Buscot F."/>
            <person name="Kohler A."/>
            <person name="Nagy L.G."/>
            <person name="Floudas D."/>
            <person name="Copeland A."/>
            <person name="Barry K.W."/>
            <person name="Cichocki N."/>
            <person name="Veneault-Fourrey C."/>
            <person name="LaButti K."/>
            <person name="Lindquist E.A."/>
            <person name="Lipzen A."/>
            <person name="Lundell T."/>
            <person name="Morin E."/>
            <person name="Murat C."/>
            <person name="Sun H."/>
            <person name="Tunlid A."/>
            <person name="Henrissat B."/>
            <person name="Grigoriev I.V."/>
            <person name="Hibbett D.S."/>
            <person name="Martin F."/>
            <person name="Nordberg H.P."/>
            <person name="Cantor M.N."/>
            <person name="Hua S.X."/>
        </authorList>
    </citation>
    <scope>NUCLEOTIDE SEQUENCE [LARGE SCALE GENOMIC DNA]</scope>
    <source>
        <strain evidence="1 2">F 1598</strain>
    </source>
</reference>
<proteinExistence type="predicted"/>
<sequence length="55" mass="6106">MSSYGAYILKFMVRICLIANDGQGLTPQPEIPSRCVHTPPQVCKPTFLSRDPCKP</sequence>
<dbReference type="EMBL" id="KN833009">
    <property type="protein sequence ID" value="KIM79519.1"/>
    <property type="molecule type" value="Genomic_DNA"/>
</dbReference>
<gene>
    <name evidence="1" type="ORF">PILCRDRAFT_823442</name>
</gene>
<protein>
    <submittedName>
        <fullName evidence="1">Uncharacterized protein</fullName>
    </submittedName>
</protein>
<dbReference type="AlphaFoldDB" id="A0A0C3FIE9"/>
<dbReference type="HOGENOM" id="CLU_3033210_0_0_1"/>
<accession>A0A0C3FIE9</accession>